<dbReference type="GO" id="GO:0000978">
    <property type="term" value="F:RNA polymerase II cis-regulatory region sequence-specific DNA binding"/>
    <property type="evidence" value="ECO:0007669"/>
    <property type="project" value="TreeGrafter"/>
</dbReference>
<reference evidence="8" key="1">
    <citation type="submission" date="2025-08" db="UniProtKB">
        <authorList>
            <consortium name="Ensembl"/>
        </authorList>
    </citation>
    <scope>IDENTIFICATION</scope>
</reference>
<keyword evidence="3 5" id="KW-0863">Zinc-finger</keyword>
<evidence type="ECO:0000256" key="2">
    <source>
        <dbReference type="ARBA" id="ARBA00022737"/>
    </source>
</evidence>
<dbReference type="SUPFAM" id="SSF57667">
    <property type="entry name" value="beta-beta-alpha zinc fingers"/>
    <property type="match status" value="2"/>
</dbReference>
<keyword evidence="4" id="KW-0862">Zinc</keyword>
<dbReference type="PROSITE" id="PS00028">
    <property type="entry name" value="ZINC_FINGER_C2H2_1"/>
    <property type="match status" value="2"/>
</dbReference>
<accession>A0A8C9FLM9</accession>
<dbReference type="PANTHER" id="PTHR23226">
    <property type="entry name" value="ZINC FINGER AND SCAN DOMAIN-CONTAINING"/>
    <property type="match status" value="1"/>
</dbReference>
<dbReference type="SMART" id="SM00355">
    <property type="entry name" value="ZnF_C2H2"/>
    <property type="match status" value="3"/>
</dbReference>
<evidence type="ECO:0000256" key="1">
    <source>
        <dbReference type="ARBA" id="ARBA00022723"/>
    </source>
</evidence>
<feature type="compositionally biased region" description="Basic and acidic residues" evidence="6">
    <location>
        <begin position="11"/>
        <end position="24"/>
    </location>
</feature>
<dbReference type="Ensembl" id="ENSPSTT00000018529.1">
    <property type="protein sequence ID" value="ENSPSTP00000017677.1"/>
    <property type="gene ID" value="ENSPSTG00000012648.1"/>
</dbReference>
<keyword evidence="2" id="KW-0677">Repeat</keyword>
<evidence type="ECO:0000256" key="5">
    <source>
        <dbReference type="PROSITE-ProRule" id="PRU00042"/>
    </source>
</evidence>
<reference evidence="8" key="2">
    <citation type="submission" date="2025-09" db="UniProtKB">
        <authorList>
            <consortium name="Ensembl"/>
        </authorList>
    </citation>
    <scope>IDENTIFICATION</scope>
</reference>
<dbReference type="Proteomes" id="UP000694428">
    <property type="component" value="Unplaced"/>
</dbReference>
<dbReference type="InterPro" id="IPR036236">
    <property type="entry name" value="Znf_C2H2_sf"/>
</dbReference>
<dbReference type="PANTHER" id="PTHR23226:SF375">
    <property type="entry name" value="C2H2-TYPE DOMAIN-CONTAINING PROTEIN-RELATED"/>
    <property type="match status" value="1"/>
</dbReference>
<protein>
    <recommendedName>
        <fullName evidence="7">C2H2-type domain-containing protein</fullName>
    </recommendedName>
</protein>
<evidence type="ECO:0000313" key="9">
    <source>
        <dbReference type="Proteomes" id="UP000694428"/>
    </source>
</evidence>
<evidence type="ECO:0000256" key="6">
    <source>
        <dbReference type="SAM" id="MobiDB-lite"/>
    </source>
</evidence>
<feature type="domain" description="C2H2-type" evidence="7">
    <location>
        <begin position="164"/>
        <end position="191"/>
    </location>
</feature>
<feature type="compositionally biased region" description="Polar residues" evidence="6">
    <location>
        <begin position="1"/>
        <end position="10"/>
    </location>
</feature>
<sequence length="272" mass="29309">AKGAERSTSFGRDRRAQHGAERPRAAAGTRASAWRGGAEPCNGRKQKGCARGPGARRALQGAAGKAAGKESEGPLGLQHGGVPEGKKGFRSSSNLLIHERIHTGERPFKCSECSKGFKRRSHLVIHQRVHTGERPYKCPECGKGYKTSSHLMTHQRIHTGDRPYKCSICGKGYKSSFEFKCHHRLSSARGRSTCKAPEPNNDPGFRMESIILASCLMIQAFTLSASPGAEGSGNVTVYQLSLGILLWQGSPPEHSISTCTSLQEGTAFPSLL</sequence>
<name>A0A8C9FLM9_PAVCR</name>
<feature type="domain" description="C2H2-type" evidence="7">
    <location>
        <begin position="87"/>
        <end position="107"/>
    </location>
</feature>
<feature type="domain" description="C2H2-type" evidence="7">
    <location>
        <begin position="136"/>
        <end position="163"/>
    </location>
</feature>
<keyword evidence="9" id="KW-1185">Reference proteome</keyword>
<feature type="region of interest" description="Disordered" evidence="6">
    <location>
        <begin position="1"/>
        <end position="88"/>
    </location>
</feature>
<proteinExistence type="predicted"/>
<evidence type="ECO:0000259" key="7">
    <source>
        <dbReference type="PROSITE" id="PS50157"/>
    </source>
</evidence>
<dbReference type="FunFam" id="3.30.160.60:FF:001288">
    <property type="entry name" value="Zinc finger protein 35"/>
    <property type="match status" value="1"/>
</dbReference>
<feature type="compositionally biased region" description="Low complexity" evidence="6">
    <location>
        <begin position="50"/>
        <end position="66"/>
    </location>
</feature>
<dbReference type="GO" id="GO:0000981">
    <property type="term" value="F:DNA-binding transcription factor activity, RNA polymerase II-specific"/>
    <property type="evidence" value="ECO:0007669"/>
    <property type="project" value="TreeGrafter"/>
</dbReference>
<evidence type="ECO:0000256" key="4">
    <source>
        <dbReference type="ARBA" id="ARBA00022833"/>
    </source>
</evidence>
<feature type="domain" description="C2H2-type" evidence="7">
    <location>
        <begin position="108"/>
        <end position="135"/>
    </location>
</feature>
<dbReference type="PROSITE" id="PS50157">
    <property type="entry name" value="ZINC_FINGER_C2H2_2"/>
    <property type="match status" value="4"/>
</dbReference>
<dbReference type="AlphaFoldDB" id="A0A8C9FLM9"/>
<dbReference type="Pfam" id="PF00096">
    <property type="entry name" value="zf-C2H2"/>
    <property type="match status" value="2"/>
</dbReference>
<dbReference type="InterPro" id="IPR013087">
    <property type="entry name" value="Znf_C2H2_type"/>
</dbReference>
<keyword evidence="1" id="KW-0479">Metal-binding</keyword>
<dbReference type="Gene3D" id="3.30.160.60">
    <property type="entry name" value="Classic Zinc Finger"/>
    <property type="match status" value="4"/>
</dbReference>
<evidence type="ECO:0000313" key="8">
    <source>
        <dbReference type="Ensembl" id="ENSPSTP00000017677.1"/>
    </source>
</evidence>
<evidence type="ECO:0000256" key="3">
    <source>
        <dbReference type="ARBA" id="ARBA00022771"/>
    </source>
</evidence>
<organism evidence="8 9">
    <name type="scientific">Pavo cristatus</name>
    <name type="common">Indian peafowl</name>
    <name type="synonym">Blue peafowl</name>
    <dbReference type="NCBI Taxonomy" id="9049"/>
    <lineage>
        <taxon>Eukaryota</taxon>
        <taxon>Metazoa</taxon>
        <taxon>Chordata</taxon>
        <taxon>Craniata</taxon>
        <taxon>Vertebrata</taxon>
        <taxon>Euteleostomi</taxon>
        <taxon>Archelosauria</taxon>
        <taxon>Archosauria</taxon>
        <taxon>Dinosauria</taxon>
        <taxon>Saurischia</taxon>
        <taxon>Theropoda</taxon>
        <taxon>Coelurosauria</taxon>
        <taxon>Aves</taxon>
        <taxon>Neognathae</taxon>
        <taxon>Galloanserae</taxon>
        <taxon>Galliformes</taxon>
        <taxon>Phasianidae</taxon>
        <taxon>Phasianinae</taxon>
        <taxon>Pavo</taxon>
    </lineage>
</organism>
<dbReference type="FunFam" id="3.30.160.60:FF:002343">
    <property type="entry name" value="Zinc finger protein 33A"/>
    <property type="match status" value="1"/>
</dbReference>
<dbReference type="GO" id="GO:0008270">
    <property type="term" value="F:zinc ion binding"/>
    <property type="evidence" value="ECO:0007669"/>
    <property type="project" value="UniProtKB-KW"/>
</dbReference>